<comment type="caution">
    <text evidence="13">The sequence shown here is derived from an EMBL/GenBank/DDBJ whole genome shotgun (WGS) entry which is preliminary data.</text>
</comment>
<evidence type="ECO:0000256" key="5">
    <source>
        <dbReference type="ARBA" id="ARBA00022694"/>
    </source>
</evidence>
<organism evidence="13 14">
    <name type="scientific">Kocuria sediminis</name>
    <dbReference type="NCBI Taxonomy" id="1038857"/>
    <lineage>
        <taxon>Bacteria</taxon>
        <taxon>Bacillati</taxon>
        <taxon>Actinomycetota</taxon>
        <taxon>Actinomycetes</taxon>
        <taxon>Micrococcales</taxon>
        <taxon>Micrococcaceae</taxon>
        <taxon>Kocuria</taxon>
    </lineage>
</organism>
<keyword evidence="13" id="KW-0808">Transferase</keyword>
<keyword evidence="6" id="KW-0479">Metal-binding</keyword>
<dbReference type="PANTHER" id="PTHR33540">
    <property type="entry name" value="TRNA THREONYLCARBAMOYLADENOSINE BIOSYNTHESIS PROTEIN TSAE"/>
    <property type="match status" value="1"/>
</dbReference>
<dbReference type="PANTHER" id="PTHR33540:SF2">
    <property type="entry name" value="TRNA THREONYLCARBAMOYLADENOSINE BIOSYNTHESIS PROTEIN TSAE"/>
    <property type="match status" value="1"/>
</dbReference>
<dbReference type="EMBL" id="WOGU01000026">
    <property type="protein sequence ID" value="MUN64955.1"/>
    <property type="molecule type" value="Genomic_DNA"/>
</dbReference>
<dbReference type="GO" id="GO:0005524">
    <property type="term" value="F:ATP binding"/>
    <property type="evidence" value="ECO:0007669"/>
    <property type="project" value="UniProtKB-KW"/>
</dbReference>
<dbReference type="GO" id="GO:0005737">
    <property type="term" value="C:cytoplasm"/>
    <property type="evidence" value="ECO:0007669"/>
    <property type="project" value="UniProtKB-SubCell"/>
</dbReference>
<dbReference type="NCBIfam" id="TIGR00150">
    <property type="entry name" value="T6A_YjeE"/>
    <property type="match status" value="1"/>
</dbReference>
<dbReference type="GO" id="GO:0002949">
    <property type="term" value="P:tRNA threonylcarbamoyladenosine modification"/>
    <property type="evidence" value="ECO:0007669"/>
    <property type="project" value="InterPro"/>
</dbReference>
<evidence type="ECO:0000256" key="10">
    <source>
        <dbReference type="ARBA" id="ARBA00024908"/>
    </source>
</evidence>
<keyword evidence="9" id="KW-0460">Magnesium</keyword>
<evidence type="ECO:0000256" key="4">
    <source>
        <dbReference type="ARBA" id="ARBA00022490"/>
    </source>
</evidence>
<keyword evidence="4" id="KW-0963">Cytoplasm</keyword>
<protein>
    <recommendedName>
        <fullName evidence="3">tRNA threonylcarbamoyladenosine biosynthesis protein TsaE</fullName>
    </recommendedName>
    <alternativeName>
        <fullName evidence="11">t(6)A37 threonylcarbamoyladenosine biosynthesis protein TsaE</fullName>
    </alternativeName>
</protein>
<dbReference type="Proteomes" id="UP000436989">
    <property type="component" value="Unassembled WGS sequence"/>
</dbReference>
<dbReference type="SUPFAM" id="SSF52540">
    <property type="entry name" value="P-loop containing nucleoside triphosphate hydrolases"/>
    <property type="match status" value="1"/>
</dbReference>
<dbReference type="GO" id="GO:0016740">
    <property type="term" value="F:transferase activity"/>
    <property type="evidence" value="ECO:0007669"/>
    <property type="project" value="UniProtKB-KW"/>
</dbReference>
<evidence type="ECO:0000256" key="6">
    <source>
        <dbReference type="ARBA" id="ARBA00022723"/>
    </source>
</evidence>
<dbReference type="Gene3D" id="3.40.50.300">
    <property type="entry name" value="P-loop containing nucleotide triphosphate hydrolases"/>
    <property type="match status" value="1"/>
</dbReference>
<dbReference type="GO" id="GO:0046872">
    <property type="term" value="F:metal ion binding"/>
    <property type="evidence" value="ECO:0007669"/>
    <property type="project" value="UniProtKB-KW"/>
</dbReference>
<dbReference type="InterPro" id="IPR003442">
    <property type="entry name" value="T6A_TsaE"/>
</dbReference>
<gene>
    <name evidence="13" type="primary">tsaE</name>
    <name evidence="13" type="ORF">GMA12_17710</name>
</gene>
<keyword evidence="7" id="KW-0547">Nucleotide-binding</keyword>
<dbReference type="AlphaFoldDB" id="A0A6N8GVK0"/>
<keyword evidence="14" id="KW-1185">Reference proteome</keyword>
<keyword evidence="5" id="KW-0819">tRNA processing</keyword>
<dbReference type="RefSeq" id="WP_156270823.1">
    <property type="nucleotide sequence ID" value="NZ_WOGU01000026.1"/>
</dbReference>
<evidence type="ECO:0000256" key="11">
    <source>
        <dbReference type="ARBA" id="ARBA00032441"/>
    </source>
</evidence>
<comment type="subcellular location">
    <subcellularLocation>
        <location evidence="1">Cytoplasm</location>
    </subcellularLocation>
</comment>
<dbReference type="InterPro" id="IPR027417">
    <property type="entry name" value="P-loop_NTPase"/>
</dbReference>
<keyword evidence="8" id="KW-0067">ATP-binding</keyword>
<evidence type="ECO:0000256" key="12">
    <source>
        <dbReference type="SAM" id="MobiDB-lite"/>
    </source>
</evidence>
<name>A0A6N8GVK0_9MICC</name>
<evidence type="ECO:0000256" key="7">
    <source>
        <dbReference type="ARBA" id="ARBA00022741"/>
    </source>
</evidence>
<evidence type="ECO:0000256" key="9">
    <source>
        <dbReference type="ARBA" id="ARBA00022842"/>
    </source>
</evidence>
<comment type="similarity">
    <text evidence="2">Belongs to the TsaE family.</text>
</comment>
<comment type="function">
    <text evidence="10">Required for the formation of a threonylcarbamoyl group on adenosine at position 37 (t(6)A37) in tRNAs that read codons beginning with adenine. Is involved in the transfer of the threonylcarbamoyl moiety of threonylcarbamoyl-AMP (TC-AMP) to the N6 group of A37, together with TsaD and TsaB. TsaE seems to play an indirect role in the t(6)A biosynthesis pathway, possibly in regulating the core enzymatic function of TsaD.</text>
</comment>
<evidence type="ECO:0000256" key="3">
    <source>
        <dbReference type="ARBA" id="ARBA00019010"/>
    </source>
</evidence>
<evidence type="ECO:0000313" key="13">
    <source>
        <dbReference type="EMBL" id="MUN64955.1"/>
    </source>
</evidence>
<feature type="region of interest" description="Disordered" evidence="12">
    <location>
        <begin position="143"/>
        <end position="201"/>
    </location>
</feature>
<evidence type="ECO:0000256" key="2">
    <source>
        <dbReference type="ARBA" id="ARBA00007599"/>
    </source>
</evidence>
<reference evidence="13 14" key="1">
    <citation type="submission" date="2019-12" db="EMBL/GenBank/DDBJ databases">
        <authorList>
            <person name="Shi Y."/>
        </authorList>
    </citation>
    <scope>NUCLEOTIDE SEQUENCE [LARGE SCALE GENOMIC DNA]</scope>
    <source>
        <strain evidence="13 14">JCM 17929</strain>
    </source>
</reference>
<feature type="compositionally biased region" description="Acidic residues" evidence="12">
    <location>
        <begin position="159"/>
        <end position="169"/>
    </location>
</feature>
<sequence>MSEWTLSLTVDGPERTQALAERLGARLRAGDLLVLTGELGAGKTTFTQGLGRGLGVRPGIISPTFVLVRRHPNVPDGPRPGGPDLVHVDAYRLDSAAEVDDIDLEDTVDSAVTVVEWGAGKVEHLADSRLEIVLERAVGAAPAGAAAHEHGHGHGAEDAVGEEAEDEDAEPRRITLTGIGPRWAGGPPPLDPPGEGSARGH</sequence>
<feature type="compositionally biased region" description="Basic and acidic residues" evidence="12">
    <location>
        <begin position="147"/>
        <end position="157"/>
    </location>
</feature>
<dbReference type="Pfam" id="PF02367">
    <property type="entry name" value="TsaE"/>
    <property type="match status" value="1"/>
</dbReference>
<accession>A0A6N8GVK0</accession>
<evidence type="ECO:0000313" key="14">
    <source>
        <dbReference type="Proteomes" id="UP000436989"/>
    </source>
</evidence>
<evidence type="ECO:0000256" key="1">
    <source>
        <dbReference type="ARBA" id="ARBA00004496"/>
    </source>
</evidence>
<evidence type="ECO:0000256" key="8">
    <source>
        <dbReference type="ARBA" id="ARBA00022840"/>
    </source>
</evidence>
<proteinExistence type="inferred from homology"/>